<evidence type="ECO:0000259" key="3">
    <source>
        <dbReference type="PROSITE" id="PS51677"/>
    </source>
</evidence>
<proteinExistence type="predicted"/>
<evidence type="ECO:0000313" key="5">
    <source>
        <dbReference type="Proteomes" id="UP000503640"/>
    </source>
</evidence>
<keyword evidence="1 2" id="KW-0732">Signal</keyword>
<dbReference type="Pfam" id="PF14883">
    <property type="entry name" value="GHL13"/>
    <property type="match status" value="1"/>
</dbReference>
<dbReference type="EMBL" id="BJTG01000009">
    <property type="protein sequence ID" value="GEJ58880.1"/>
    <property type="molecule type" value="Genomic_DNA"/>
</dbReference>
<sequence>MTMRLLPLCALLALLASPARAAADEAAELTVLSYHEVADAAQARVPSYAVTPTNFVRQMDWLRNHGYRFVAVDDVLAARAGKRPLPPKAVLVTFDDGYQSVYEHAWPVLKLFRIPAVMNVVAGWLEEKEKVHFDGRDLPRRDFMSWAALREMAESGLVEIGSHSFDLHRGLQGNPQGNVEPAGTVRRYDPATRRYEDEAAYRKRIQSDLERGSALIRRHTGRAPRVIAWPYGRYNTITREVAQRLGMPIGLTLEDGANVRDTPLWGLRRILVESGMRLWDLEREIATREQNLSDNDRPQKTMHVDLDYLYDPDPAQQDRNLGHLLDRIEKMGVNTVYLQAFSDPDGNGSANAVYFPCRRVPMRADLFNRVAWQIRTRTAVRRLYAWMPALAWELPASDPAAGDRVTAVAGDRTDRVNMGYLRLSPFSARARQAVREIYEDLARSARFDGLLFHDDLTLSDYEDASPAALAAYRAWGLPGSVEEIRKSDDLLGRWTILKINALDDFALELAAIVRAEHPALKTARNLYAQVALNPKAEVWYSQSLDNSVARYDFTAVMAMPYMEKARDHAAFFHDLVRAADDRGALRKVVFELQAVDWREDNRLIPTEELADRIRDLYRLGATHVGYYPDALFRDHPVPGVMKAAFDAAPNAVQAR</sequence>
<dbReference type="InterPro" id="IPR011330">
    <property type="entry name" value="Glyco_hydro/deAcase_b/a-brl"/>
</dbReference>
<dbReference type="Proteomes" id="UP000503640">
    <property type="component" value="Unassembled WGS sequence"/>
</dbReference>
<dbReference type="NCBIfam" id="TIGR03938">
    <property type="entry name" value="deacetyl_PgaB"/>
    <property type="match status" value="1"/>
</dbReference>
<feature type="chain" id="PRO_5029748921" evidence="2">
    <location>
        <begin position="22"/>
        <end position="655"/>
    </location>
</feature>
<dbReference type="Pfam" id="PF01522">
    <property type="entry name" value="Polysacc_deac_1"/>
    <property type="match status" value="1"/>
</dbReference>
<reference evidence="5" key="1">
    <citation type="journal article" date="2020" name="Appl. Environ. Microbiol.">
        <title>Diazotrophic Anaeromyxobacter Isolates from Soils.</title>
        <authorList>
            <person name="Masuda Y."/>
            <person name="Yamanaka H."/>
            <person name="Xu Z.X."/>
            <person name="Shiratori Y."/>
            <person name="Aono T."/>
            <person name="Amachi S."/>
            <person name="Senoo K."/>
            <person name="Itoh H."/>
        </authorList>
    </citation>
    <scope>NUCLEOTIDE SEQUENCE [LARGE SCALE GENOMIC DNA]</scope>
    <source>
        <strain evidence="5">R267</strain>
    </source>
</reference>
<comment type="caution">
    <text evidence="4">The sequence shown here is derived from an EMBL/GenBank/DDBJ whole genome shotgun (WGS) entry which is preliminary data.</text>
</comment>
<dbReference type="Gene3D" id="3.20.20.370">
    <property type="entry name" value="Glycoside hydrolase/deacetylase"/>
    <property type="match status" value="1"/>
</dbReference>
<protein>
    <submittedName>
        <fullName evidence="4">Poly-beta-1,6-N-acetyl-D-glucosamine N-deacetylase PgaB</fullName>
    </submittedName>
</protein>
<dbReference type="PANTHER" id="PTHR34216:SF7">
    <property type="entry name" value="POLY-BETA-1,6-N-ACETYL-D-GLUCOSAMINE N-DEACETYLASE"/>
    <property type="match status" value="1"/>
</dbReference>
<name>A0A7I9VS10_9BACT</name>
<dbReference type="InterPro" id="IPR032772">
    <property type="entry name" value="PGA_deacetylase_PgaB_C"/>
</dbReference>
<evidence type="ECO:0000313" key="4">
    <source>
        <dbReference type="EMBL" id="GEJ58880.1"/>
    </source>
</evidence>
<evidence type="ECO:0000256" key="1">
    <source>
        <dbReference type="ARBA" id="ARBA00022729"/>
    </source>
</evidence>
<evidence type="ECO:0000256" key="2">
    <source>
        <dbReference type="SAM" id="SignalP"/>
    </source>
</evidence>
<dbReference type="InterPro" id="IPR002509">
    <property type="entry name" value="NODB_dom"/>
</dbReference>
<gene>
    <name evidence="4" type="primary">pgaB</name>
    <name evidence="4" type="ORF">AMYX_36210</name>
</gene>
<dbReference type="AlphaFoldDB" id="A0A7I9VS10"/>
<organism evidence="4 5">
    <name type="scientific">Anaeromyxobacter diazotrophicus</name>
    <dbReference type="NCBI Taxonomy" id="2590199"/>
    <lineage>
        <taxon>Bacteria</taxon>
        <taxon>Pseudomonadati</taxon>
        <taxon>Myxococcota</taxon>
        <taxon>Myxococcia</taxon>
        <taxon>Myxococcales</taxon>
        <taxon>Cystobacterineae</taxon>
        <taxon>Anaeromyxobacteraceae</taxon>
        <taxon>Anaeromyxobacter</taxon>
    </lineage>
</organism>
<dbReference type="Gene3D" id="3.20.20.80">
    <property type="entry name" value="Glycosidases"/>
    <property type="match status" value="1"/>
</dbReference>
<accession>A0A7I9VS10</accession>
<dbReference type="RefSeq" id="WP_176067838.1">
    <property type="nucleotide sequence ID" value="NZ_BJTG01000009.1"/>
</dbReference>
<keyword evidence="5" id="KW-1185">Reference proteome</keyword>
<dbReference type="PROSITE" id="PS51677">
    <property type="entry name" value="NODB"/>
    <property type="match status" value="1"/>
</dbReference>
<dbReference type="InterPro" id="IPR051398">
    <property type="entry name" value="Polysacch_Deacetylase"/>
</dbReference>
<dbReference type="GO" id="GO:0016810">
    <property type="term" value="F:hydrolase activity, acting on carbon-nitrogen (but not peptide) bonds"/>
    <property type="evidence" value="ECO:0007669"/>
    <property type="project" value="InterPro"/>
</dbReference>
<dbReference type="SUPFAM" id="SSF88713">
    <property type="entry name" value="Glycoside hydrolase/deacetylase"/>
    <property type="match status" value="1"/>
</dbReference>
<dbReference type="GO" id="GO:0043708">
    <property type="term" value="P:cell adhesion involved in biofilm formation"/>
    <property type="evidence" value="ECO:0007669"/>
    <property type="project" value="InterPro"/>
</dbReference>
<dbReference type="InterPro" id="IPR023854">
    <property type="entry name" value="PGA_deacetylase_PgaB"/>
</dbReference>
<dbReference type="PANTHER" id="PTHR34216">
    <property type="match status" value="1"/>
</dbReference>
<feature type="signal peptide" evidence="2">
    <location>
        <begin position="1"/>
        <end position="21"/>
    </location>
</feature>
<dbReference type="CDD" id="cd10964">
    <property type="entry name" value="CE4_PgaB_5s"/>
    <property type="match status" value="1"/>
</dbReference>
<feature type="domain" description="NodB homology" evidence="3">
    <location>
        <begin position="88"/>
        <end position="336"/>
    </location>
</feature>
<dbReference type="GO" id="GO:0005975">
    <property type="term" value="P:carbohydrate metabolic process"/>
    <property type="evidence" value="ECO:0007669"/>
    <property type="project" value="InterPro"/>
</dbReference>